<evidence type="ECO:0000256" key="1">
    <source>
        <dbReference type="ARBA" id="ARBA00004167"/>
    </source>
</evidence>
<keyword evidence="7" id="KW-1015">Disulfide bond</keyword>
<dbReference type="Pfam" id="PF13848">
    <property type="entry name" value="Thioredoxin_6"/>
    <property type="match status" value="1"/>
</dbReference>
<dbReference type="PANTHER" id="PTHR18929">
    <property type="entry name" value="PROTEIN DISULFIDE ISOMERASE"/>
    <property type="match status" value="1"/>
</dbReference>
<comment type="similarity">
    <text evidence="2">Belongs to the protein disulfide isomerase family.</text>
</comment>
<protein>
    <submittedName>
        <fullName evidence="10">Protein disulfide isomerase-like 5-2</fullName>
    </submittedName>
</protein>
<dbReference type="FunFam" id="3.40.30.10:FF:000107">
    <property type="entry name" value="Protein disulfide-isomerase 5-2"/>
    <property type="match status" value="1"/>
</dbReference>
<dbReference type="GO" id="GO:0006457">
    <property type="term" value="P:protein folding"/>
    <property type="evidence" value="ECO:0007669"/>
    <property type="project" value="TreeGrafter"/>
</dbReference>
<evidence type="ECO:0000256" key="9">
    <source>
        <dbReference type="ARBA" id="ARBA00060135"/>
    </source>
</evidence>
<evidence type="ECO:0000256" key="8">
    <source>
        <dbReference type="ARBA" id="ARBA00023284"/>
    </source>
</evidence>
<dbReference type="PROSITE" id="PS00194">
    <property type="entry name" value="THIOREDOXIN_1"/>
    <property type="match status" value="1"/>
</dbReference>
<comment type="function">
    <text evidence="9">Acts as a protein-folding catalyst that interacts with nascent polypeptides to catalyze the formation, isomerization, and reduction or oxidation of disulfide bonds. May play a role in storage protein biogenesis.</text>
</comment>
<dbReference type="PRINTS" id="PR00421">
    <property type="entry name" value="THIOREDOXIN"/>
</dbReference>
<reference evidence="10" key="1">
    <citation type="journal article" date="2013" name="Nature">
        <title>Draft genome of the wheat A-genome progenitor Triticum urartu.</title>
        <authorList>
            <person name="Ling H.Q."/>
            <person name="Zhao S."/>
            <person name="Liu D."/>
            <person name="Wang J."/>
            <person name="Sun H."/>
            <person name="Zhang C."/>
            <person name="Fan H."/>
            <person name="Li D."/>
            <person name="Dong L."/>
            <person name="Tao Y."/>
            <person name="Gao C."/>
            <person name="Wu H."/>
            <person name="Li Y."/>
            <person name="Cui Y."/>
            <person name="Guo X."/>
            <person name="Zheng S."/>
            <person name="Wang B."/>
            <person name="Yu K."/>
            <person name="Liang Q."/>
            <person name="Yang W."/>
            <person name="Lou X."/>
            <person name="Chen J."/>
            <person name="Feng M."/>
            <person name="Jian J."/>
            <person name="Zhang X."/>
            <person name="Luo G."/>
            <person name="Jiang Y."/>
            <person name="Liu J."/>
            <person name="Wang Z."/>
            <person name="Sha Y."/>
            <person name="Zhang B."/>
            <person name="Wu H."/>
            <person name="Tang D."/>
            <person name="Shen Q."/>
            <person name="Xue P."/>
            <person name="Zou S."/>
            <person name="Wang X."/>
            <person name="Liu X."/>
            <person name="Wang F."/>
            <person name="Yang Y."/>
            <person name="An X."/>
            <person name="Dong Z."/>
            <person name="Zhang K."/>
            <person name="Zhang X."/>
            <person name="Luo M.C."/>
            <person name="Dvorak J."/>
            <person name="Tong Y."/>
            <person name="Wang J."/>
            <person name="Yang H."/>
            <person name="Li Z."/>
            <person name="Wang D."/>
            <person name="Zhang A."/>
            <person name="Wang J."/>
        </authorList>
    </citation>
    <scope>NUCLEOTIDE SEQUENCE</scope>
</reference>
<gene>
    <name evidence="10" type="ORF">TRIUR3_22588</name>
</gene>
<evidence type="ECO:0000256" key="7">
    <source>
        <dbReference type="ARBA" id="ARBA00023157"/>
    </source>
</evidence>
<evidence type="ECO:0000313" key="10">
    <source>
        <dbReference type="EMBL" id="EMS55458.1"/>
    </source>
</evidence>
<dbReference type="GO" id="GO:0034976">
    <property type="term" value="P:response to endoplasmic reticulum stress"/>
    <property type="evidence" value="ECO:0007669"/>
    <property type="project" value="TreeGrafter"/>
</dbReference>
<evidence type="ECO:0000256" key="6">
    <source>
        <dbReference type="ARBA" id="ARBA00023136"/>
    </source>
</evidence>
<sequence>MATTPPPPPLPLLLLPLLLLAAFSAAEEFPRDGKVIDLDDSNFEAALSSIDFLFVDFYAPWCGHCKRLAPELDEAAPVLAGLSEPIMVAKVNADKYRKLGSKYGVDGFPTLMLFIHGVPIEYTGSRKADLLVRNLKKFVAPDVSTLESDSAIKSFVENAGTSFPMFIGFGVNESLIAEYGGKYKKRAWFAVAKDFSEDWMATYDFNKIPALVAVHPKYNEQSVFYGPFEGRFLEDFVRQSLLPLTVPINTETLKLLDDDDRKVVLAILEDDSDVNSTQLVKILRSAAHANRDLVFGYVGVKQWEEFVETFDVSKSSQLPKLLVWDRNEEYELVEGSEKLEEGDQASQLSQFLEGYRAGRTIKKKVSGPSFMGFMHSLVSMNSLYILMFVVALLGVMMYFTGQDDTQPRRCSGSSTDDIEVVAHVVEDEVAEVGKEVIVGEVVAASSRASTLPKNLIAPLPYRRDGEDLLGGAMI</sequence>
<dbReference type="GO" id="GO:0016020">
    <property type="term" value="C:membrane"/>
    <property type="evidence" value="ECO:0007669"/>
    <property type="project" value="UniProtKB-SubCell"/>
</dbReference>
<accession>M7YXF2</accession>
<organism evidence="10">
    <name type="scientific">Triticum urartu</name>
    <name type="common">Red wild einkorn</name>
    <name type="synonym">Crithodium urartu</name>
    <dbReference type="NCBI Taxonomy" id="4572"/>
    <lineage>
        <taxon>Eukaryota</taxon>
        <taxon>Viridiplantae</taxon>
        <taxon>Streptophyta</taxon>
        <taxon>Embryophyta</taxon>
        <taxon>Tracheophyta</taxon>
        <taxon>Spermatophyta</taxon>
        <taxon>Magnoliopsida</taxon>
        <taxon>Liliopsida</taxon>
        <taxon>Poales</taxon>
        <taxon>Poaceae</taxon>
        <taxon>BOP clade</taxon>
        <taxon>Pooideae</taxon>
        <taxon>Triticodae</taxon>
        <taxon>Triticeae</taxon>
        <taxon>Triticinae</taxon>
        <taxon>Triticum</taxon>
    </lineage>
</organism>
<keyword evidence="10" id="KW-0413">Isomerase</keyword>
<keyword evidence="5" id="KW-1133">Transmembrane helix</keyword>
<dbReference type="EMBL" id="KD170595">
    <property type="protein sequence ID" value="EMS55458.1"/>
    <property type="molecule type" value="Genomic_DNA"/>
</dbReference>
<comment type="subcellular location">
    <subcellularLocation>
        <location evidence="1">Membrane</location>
        <topology evidence="1">Single-pass membrane protein</topology>
    </subcellularLocation>
</comment>
<keyword evidence="8" id="KW-0676">Redox-active center</keyword>
<dbReference type="InterPro" id="IPR013766">
    <property type="entry name" value="Thioredoxin_domain"/>
</dbReference>
<dbReference type="Pfam" id="PF00085">
    <property type="entry name" value="Thioredoxin"/>
    <property type="match status" value="1"/>
</dbReference>
<dbReference type="InterPro" id="IPR036249">
    <property type="entry name" value="Thioredoxin-like_sf"/>
</dbReference>
<proteinExistence type="inferred from homology"/>
<dbReference type="GO" id="GO:0005783">
    <property type="term" value="C:endoplasmic reticulum"/>
    <property type="evidence" value="ECO:0007669"/>
    <property type="project" value="TreeGrafter"/>
</dbReference>
<evidence type="ECO:0000256" key="2">
    <source>
        <dbReference type="ARBA" id="ARBA00006347"/>
    </source>
</evidence>
<dbReference type="PANTHER" id="PTHR18929:SF218">
    <property type="entry name" value="PROTEIN DISULFIDE-ISOMERASE 5-2"/>
    <property type="match status" value="1"/>
</dbReference>
<keyword evidence="4" id="KW-0732">Signal</keyword>
<dbReference type="SUPFAM" id="SSF52833">
    <property type="entry name" value="Thioredoxin-like"/>
    <property type="match status" value="2"/>
</dbReference>
<dbReference type="eggNOG" id="KOG0190">
    <property type="taxonomic scope" value="Eukaryota"/>
</dbReference>
<evidence type="ECO:0000256" key="4">
    <source>
        <dbReference type="ARBA" id="ARBA00022729"/>
    </source>
</evidence>
<dbReference type="InterPro" id="IPR017937">
    <property type="entry name" value="Thioredoxin_CS"/>
</dbReference>
<dbReference type="STRING" id="4572.M7YXF2"/>
<name>M7YXF2_TRIUA</name>
<dbReference type="Gene3D" id="3.40.30.10">
    <property type="entry name" value="Glutaredoxin"/>
    <property type="match status" value="2"/>
</dbReference>
<dbReference type="AlphaFoldDB" id="M7YXF2"/>
<dbReference type="PROSITE" id="PS51352">
    <property type="entry name" value="THIOREDOXIN_2"/>
    <property type="match status" value="1"/>
</dbReference>
<evidence type="ECO:0000256" key="5">
    <source>
        <dbReference type="ARBA" id="ARBA00022989"/>
    </source>
</evidence>
<keyword evidence="6" id="KW-0472">Membrane</keyword>
<evidence type="ECO:0000256" key="3">
    <source>
        <dbReference type="ARBA" id="ARBA00022692"/>
    </source>
</evidence>
<dbReference type="FunFam" id="3.40.30.10:FF:000193">
    <property type="entry name" value="Protein disulfide isomerase-like 5-2"/>
    <property type="match status" value="1"/>
</dbReference>
<dbReference type="OMA" id="QWEDFTE"/>
<dbReference type="CDD" id="cd02961">
    <property type="entry name" value="PDI_a_family"/>
    <property type="match status" value="1"/>
</dbReference>
<dbReference type="GO" id="GO:0003756">
    <property type="term" value="F:protein disulfide isomerase activity"/>
    <property type="evidence" value="ECO:0007669"/>
    <property type="project" value="TreeGrafter"/>
</dbReference>
<keyword evidence="3" id="KW-0812">Transmembrane</keyword>